<evidence type="ECO:0000313" key="1">
    <source>
        <dbReference type="EMBL" id="CCI47901.1"/>
    </source>
</evidence>
<evidence type="ECO:0000313" key="2">
    <source>
        <dbReference type="Proteomes" id="UP000053237"/>
    </source>
</evidence>
<comment type="caution">
    <text evidence="1">The sequence shown here is derived from an EMBL/GenBank/DDBJ whole genome shotgun (WGS) entry which is preliminary data.</text>
</comment>
<proteinExistence type="predicted"/>
<sequence>MTKVGGEDVSTYIFELDLQKLIICLSEVKIVINTNYTATYIATQLIPIYVAEEDASYKDIDDEDDLRIKASMQKKYLDVPYFWIYPVRTLFKSRHASIRNNPSSYTFTHFVFSADIT</sequence>
<dbReference type="Proteomes" id="UP000053237">
    <property type="component" value="Unassembled WGS sequence"/>
</dbReference>
<dbReference type="AlphaFoldDB" id="A0A024GNK6"/>
<organism evidence="1 2">
    <name type="scientific">Albugo candida</name>
    <dbReference type="NCBI Taxonomy" id="65357"/>
    <lineage>
        <taxon>Eukaryota</taxon>
        <taxon>Sar</taxon>
        <taxon>Stramenopiles</taxon>
        <taxon>Oomycota</taxon>
        <taxon>Peronosporomycetes</taxon>
        <taxon>Albuginales</taxon>
        <taxon>Albuginaceae</taxon>
        <taxon>Albugo</taxon>
    </lineage>
</organism>
<reference evidence="1 2" key="1">
    <citation type="submission" date="2012-05" db="EMBL/GenBank/DDBJ databases">
        <title>Recombination and specialization in a pathogen metapopulation.</title>
        <authorList>
            <person name="Gardiner A."/>
            <person name="Kemen E."/>
            <person name="Schultz-Larsen T."/>
            <person name="MacLean D."/>
            <person name="Van Oosterhout C."/>
            <person name="Jones J.D.G."/>
        </authorList>
    </citation>
    <scope>NUCLEOTIDE SEQUENCE [LARGE SCALE GENOMIC DNA]</scope>
    <source>
        <strain evidence="1 2">Ac Nc2</strain>
    </source>
</reference>
<gene>
    <name evidence="1" type="ORF">BN9_089440</name>
</gene>
<dbReference type="EMBL" id="CAIX01000194">
    <property type="protein sequence ID" value="CCI47901.1"/>
    <property type="molecule type" value="Genomic_DNA"/>
</dbReference>
<accession>A0A024GNK6</accession>
<dbReference type="InParanoid" id="A0A024GNK6"/>
<protein>
    <submittedName>
        <fullName evidence="1">Uncharacterized protein</fullName>
    </submittedName>
</protein>
<name>A0A024GNK6_9STRA</name>
<keyword evidence="2" id="KW-1185">Reference proteome</keyword>